<keyword evidence="2" id="KW-0812">Transmembrane</keyword>
<evidence type="ECO:0000256" key="2">
    <source>
        <dbReference type="SAM" id="Phobius"/>
    </source>
</evidence>
<proteinExistence type="predicted"/>
<gene>
    <name evidence="4" type="ORF">M2152_001804</name>
</gene>
<feature type="region of interest" description="Disordered" evidence="1">
    <location>
        <begin position="628"/>
        <end position="657"/>
    </location>
</feature>
<evidence type="ECO:0000256" key="3">
    <source>
        <dbReference type="SAM" id="SignalP"/>
    </source>
</evidence>
<comment type="caution">
    <text evidence="4">The sequence shown here is derived from an EMBL/GenBank/DDBJ whole genome shotgun (WGS) entry which is preliminary data.</text>
</comment>
<sequence length="696" mass="72272">MYKFRLATGVVVVAVAASLFLPGVTATAEDVPTSASDVVSSIDIAPVEPTEGAPTESSTDRAPDESSPQTESTAHVTPADDPADTPPTETAASVEPEPNTAEATVVDNADAVIAADATASVSPSETAPNAELSAGTRDLRFSVVDQSGAPVTGATVTPSHDQSGAQPHRAAVSDSSGVAHLADVPLGNYRFHVAAPSGRLDLAAMWWGDSATQAGARTAHVTSTSSPSFEVVLSSVPGIGVHIIDGTITNYYGQPLPFAEVELYRFGESQAMLAVISDENGRYSFSGLSEGYYQVHAAAGSAYLDGWWGGSTQATASLILVDASDPQASAPISLAQSQSVLRVTVYDPHGFPLAARVVLYEYDDDTPVATLDTVRGEAVFIGLNPSNAYKVWAEPLVDGYLIGEWSQNASERGHAQWVALNSYVETVVGMRLNYETTTAGDDHYFVEAGGLLSFLDKDLGVLRNDFGQPTLEATLEGGPTHAADFELLSDGTFVYGPEDGFVGDDTFTYRAVSDSGVESDIATVTITVWEDDTLAPDAIDDSFEAAFETLLVVDAPGVLANDIAGSALPIVRADLVADVQHGTLVLGDDGGFSYQPEPGFEGTDEFRYTNSDGEYGSWPATVTITVSGTQESNTGHGGTDEGETGTHGTPDATTNTSILAFTGGGPLSPALLGGLAAAAVTAGVVVIGRLRRRTSD</sequence>
<feature type="compositionally biased region" description="Polar residues" evidence="1">
    <location>
        <begin position="154"/>
        <end position="165"/>
    </location>
</feature>
<keyword evidence="3" id="KW-0732">Signal</keyword>
<dbReference type="Gene3D" id="2.60.40.3440">
    <property type="match status" value="1"/>
</dbReference>
<name>A0ABT6KQZ2_9MICO</name>
<feature type="region of interest" description="Disordered" evidence="1">
    <location>
        <begin position="150"/>
        <end position="169"/>
    </location>
</feature>
<feature type="transmembrane region" description="Helical" evidence="2">
    <location>
        <begin position="670"/>
        <end position="690"/>
    </location>
</feature>
<dbReference type="SUPFAM" id="SSF49464">
    <property type="entry name" value="Carboxypeptidase regulatory domain-like"/>
    <property type="match status" value="1"/>
</dbReference>
<dbReference type="RefSeq" id="WP_322133930.1">
    <property type="nucleotide sequence ID" value="NZ_CP085036.1"/>
</dbReference>
<dbReference type="SUPFAM" id="SSF49478">
    <property type="entry name" value="Cna protein B-type domain"/>
    <property type="match status" value="1"/>
</dbReference>
<dbReference type="Pfam" id="PF17963">
    <property type="entry name" value="Big_9"/>
    <property type="match status" value="2"/>
</dbReference>
<feature type="compositionally biased region" description="Polar residues" evidence="1">
    <location>
        <begin position="66"/>
        <end position="75"/>
    </location>
</feature>
<dbReference type="Pfam" id="PF13620">
    <property type="entry name" value="CarboxypepD_reg"/>
    <property type="match status" value="2"/>
</dbReference>
<dbReference type="EMBL" id="JARXVQ010000001">
    <property type="protein sequence ID" value="MDH6181622.1"/>
    <property type="molecule type" value="Genomic_DNA"/>
</dbReference>
<reference evidence="4 5" key="1">
    <citation type="submission" date="2023-04" db="EMBL/GenBank/DDBJ databases">
        <title>Genome Encyclopedia of Bacteria and Archaea VI: Functional Genomics of Type Strains.</title>
        <authorList>
            <person name="Whitman W."/>
        </authorList>
    </citation>
    <scope>NUCLEOTIDE SEQUENCE [LARGE SCALE GENOMIC DNA]</scope>
    <source>
        <strain evidence="4 5">SG_E_30_P1</strain>
    </source>
</reference>
<dbReference type="Gene3D" id="2.60.40.2810">
    <property type="match status" value="1"/>
</dbReference>
<dbReference type="InterPro" id="IPR008969">
    <property type="entry name" value="CarboxyPept-like_regulatory"/>
</dbReference>
<evidence type="ECO:0000313" key="4">
    <source>
        <dbReference type="EMBL" id="MDH6181622.1"/>
    </source>
</evidence>
<dbReference type="Gene3D" id="2.60.40.1120">
    <property type="entry name" value="Carboxypeptidase-like, regulatory domain"/>
    <property type="match status" value="1"/>
</dbReference>
<feature type="region of interest" description="Disordered" evidence="1">
    <location>
        <begin position="31"/>
        <end position="100"/>
    </location>
</feature>
<feature type="chain" id="PRO_5046548260" evidence="3">
    <location>
        <begin position="29"/>
        <end position="696"/>
    </location>
</feature>
<accession>A0ABT6KQZ2</accession>
<dbReference type="Proteomes" id="UP001160142">
    <property type="component" value="Unassembled WGS sequence"/>
</dbReference>
<keyword evidence="2" id="KW-1133">Transmembrane helix</keyword>
<protein>
    <submittedName>
        <fullName evidence="4">Cytoskeletal protein RodZ</fullName>
    </submittedName>
</protein>
<keyword evidence="5" id="KW-1185">Reference proteome</keyword>
<evidence type="ECO:0000313" key="5">
    <source>
        <dbReference type="Proteomes" id="UP001160142"/>
    </source>
</evidence>
<organism evidence="4 5">
    <name type="scientific">Antiquaquibacter oligotrophicus</name>
    <dbReference type="NCBI Taxonomy" id="2880260"/>
    <lineage>
        <taxon>Bacteria</taxon>
        <taxon>Bacillati</taxon>
        <taxon>Actinomycetota</taxon>
        <taxon>Actinomycetes</taxon>
        <taxon>Micrococcales</taxon>
        <taxon>Microbacteriaceae</taxon>
        <taxon>Antiquaquibacter</taxon>
    </lineage>
</organism>
<feature type="signal peptide" evidence="3">
    <location>
        <begin position="1"/>
        <end position="28"/>
    </location>
</feature>
<evidence type="ECO:0000256" key="1">
    <source>
        <dbReference type="SAM" id="MobiDB-lite"/>
    </source>
</evidence>
<keyword evidence="2" id="KW-0472">Membrane</keyword>